<reference evidence="2 3" key="1">
    <citation type="submission" date="2018-04" db="EMBL/GenBank/DDBJ databases">
        <title>Genomic Encyclopedia of Archaeal and Bacterial Type Strains, Phase II (KMG-II): from individual species to whole genera.</title>
        <authorList>
            <person name="Goeker M."/>
        </authorList>
    </citation>
    <scope>NUCLEOTIDE SEQUENCE [LARGE SCALE GENOMIC DNA]</scope>
    <source>
        <strain evidence="2 3">DSM 21823</strain>
    </source>
</reference>
<name>A0A2T5ZZM1_9RHOB</name>
<keyword evidence="1" id="KW-0175">Coiled coil</keyword>
<organism evidence="2 3">
    <name type="scientific">Gemmobacter caeni</name>
    <dbReference type="NCBI Taxonomy" id="589035"/>
    <lineage>
        <taxon>Bacteria</taxon>
        <taxon>Pseudomonadati</taxon>
        <taxon>Pseudomonadota</taxon>
        <taxon>Alphaproteobacteria</taxon>
        <taxon>Rhodobacterales</taxon>
        <taxon>Paracoccaceae</taxon>
        <taxon>Gemmobacter</taxon>
    </lineage>
</organism>
<evidence type="ECO:0000313" key="3">
    <source>
        <dbReference type="Proteomes" id="UP000244224"/>
    </source>
</evidence>
<dbReference type="EMBL" id="QBKP01000055">
    <property type="protein sequence ID" value="PTX36968.1"/>
    <property type="molecule type" value="Genomic_DNA"/>
</dbReference>
<evidence type="ECO:0000313" key="2">
    <source>
        <dbReference type="EMBL" id="PTX36968.1"/>
    </source>
</evidence>
<dbReference type="Proteomes" id="UP000244224">
    <property type="component" value="Unassembled WGS sequence"/>
</dbReference>
<dbReference type="AlphaFoldDB" id="A0A2T5ZZM1"/>
<gene>
    <name evidence="2" type="ORF">C8N34_1554</name>
</gene>
<protein>
    <submittedName>
        <fullName evidence="2">Relaxasome subunit MobC</fullName>
    </submittedName>
</protein>
<feature type="coiled-coil region" evidence="1">
    <location>
        <begin position="3"/>
        <end position="37"/>
    </location>
</feature>
<comment type="caution">
    <text evidence="2">The sequence shown here is derived from an EMBL/GenBank/DDBJ whole genome shotgun (WGS) entry which is preliminary data.</text>
</comment>
<proteinExistence type="predicted"/>
<keyword evidence="3" id="KW-1185">Reference proteome</keyword>
<evidence type="ECO:0000256" key="1">
    <source>
        <dbReference type="SAM" id="Coils"/>
    </source>
</evidence>
<sequence length="96" mass="10793">MARTSVEKRLERAKEAKARAEAQIRQAAAKLRAEDRKQDARRKIVLGGAVIGQAAKDPQWFKVLRMAIASMPERDRALFEGWIPPKPETVSKEQPG</sequence>
<accession>A0A2T5ZZM1</accession>